<dbReference type="EMBL" id="CAADHO010000003">
    <property type="protein sequence ID" value="VFQ44789.1"/>
    <property type="molecule type" value="Genomic_DNA"/>
</dbReference>
<dbReference type="AlphaFoldDB" id="A0A4U8YNJ2"/>
<feature type="chain" id="PRO_5020842432" evidence="1">
    <location>
        <begin position="25"/>
        <end position="357"/>
    </location>
</feature>
<evidence type="ECO:0000313" key="2">
    <source>
        <dbReference type="EMBL" id="VFQ44789.1"/>
    </source>
</evidence>
<dbReference type="Gene3D" id="3.10.28.20">
    <property type="entry name" value="Acetamidase/Formamidase-like domains"/>
    <property type="match status" value="1"/>
</dbReference>
<evidence type="ECO:0000256" key="1">
    <source>
        <dbReference type="SAM" id="SignalP"/>
    </source>
</evidence>
<proteinExistence type="predicted"/>
<gene>
    <name evidence="2" type="ORF">MSL71_24460</name>
</gene>
<organism evidence="2 3">
    <name type="scientific">Desulfoluna butyratoxydans</name>
    <dbReference type="NCBI Taxonomy" id="231438"/>
    <lineage>
        <taxon>Bacteria</taxon>
        <taxon>Pseudomonadati</taxon>
        <taxon>Thermodesulfobacteriota</taxon>
        <taxon>Desulfobacteria</taxon>
        <taxon>Desulfobacterales</taxon>
        <taxon>Desulfolunaceae</taxon>
        <taxon>Desulfoluna</taxon>
    </lineage>
</organism>
<evidence type="ECO:0000313" key="3">
    <source>
        <dbReference type="Proteomes" id="UP000507962"/>
    </source>
</evidence>
<feature type="signal peptide" evidence="1">
    <location>
        <begin position="1"/>
        <end position="24"/>
    </location>
</feature>
<name>A0A4U8YNJ2_9BACT</name>
<protein>
    <submittedName>
        <fullName evidence="2">Uncharacterized protein</fullName>
    </submittedName>
</protein>
<keyword evidence="1" id="KW-0732">Signal</keyword>
<accession>A0A4U8YNJ2</accession>
<dbReference type="Proteomes" id="UP000507962">
    <property type="component" value="Unassembled WGS sequence"/>
</dbReference>
<dbReference type="PROSITE" id="PS51257">
    <property type="entry name" value="PROKAR_LIPOPROTEIN"/>
    <property type="match status" value="1"/>
</dbReference>
<keyword evidence="3" id="KW-1185">Reference proteome</keyword>
<reference evidence="2 3" key="1">
    <citation type="submission" date="2019-03" db="EMBL/GenBank/DDBJ databases">
        <authorList>
            <person name="Nijsse B."/>
        </authorList>
    </citation>
    <scope>NUCLEOTIDE SEQUENCE [LARGE SCALE GENOMIC DNA]</scope>
    <source>
        <strain evidence="2">Desulfoluna butyratoxydans MSL71</strain>
    </source>
</reference>
<sequence length="357" mass="38850">MMRQKITWPMAVGMVWLLALTGCAGKSATYPEGHPCAGTGQPRPTWVHDGGTLDGTFVGVGKSGPMEGNFFLQKMSARQMALVNLLDQVQVTVESSMELMESQAQTTDGDLSATRLATRRLRVASSLTMNDVTFAGSYMDPSSCTLWVRYTIRRDTAENLVALKQAKALHQMTYDEEAATPAQKLRWIIDALARLNDVDFSVLPKDAGNRNHFISVFTARKAELEQRVNPGMVWMLSAPEPLRSTLAPRISSLAEAHGAVFVGAPCREANDCLGQAREYAGDRLLLIKAASRMRSGTLGMLQGTLRLGCTRFDVGTGAPVATHTAEGNVFGFHDKVLDWANLAETLLDDEGMSPVLK</sequence>